<gene>
    <name evidence="1" type="ORF">MCOR_43927</name>
</gene>
<dbReference type="EMBL" id="CACVKT020007797">
    <property type="protein sequence ID" value="CAC5410764.1"/>
    <property type="molecule type" value="Genomic_DNA"/>
</dbReference>
<organism evidence="1 2">
    <name type="scientific">Mytilus coruscus</name>
    <name type="common">Sea mussel</name>
    <dbReference type="NCBI Taxonomy" id="42192"/>
    <lineage>
        <taxon>Eukaryota</taxon>
        <taxon>Metazoa</taxon>
        <taxon>Spiralia</taxon>
        <taxon>Lophotrochozoa</taxon>
        <taxon>Mollusca</taxon>
        <taxon>Bivalvia</taxon>
        <taxon>Autobranchia</taxon>
        <taxon>Pteriomorphia</taxon>
        <taxon>Mytilida</taxon>
        <taxon>Mytiloidea</taxon>
        <taxon>Mytilidae</taxon>
        <taxon>Mytilinae</taxon>
        <taxon>Mytilus</taxon>
    </lineage>
</organism>
<name>A0A6J8DU19_MYTCO</name>
<reference evidence="1 2" key="1">
    <citation type="submission" date="2020-06" db="EMBL/GenBank/DDBJ databases">
        <authorList>
            <person name="Li R."/>
            <person name="Bekaert M."/>
        </authorList>
    </citation>
    <scope>NUCLEOTIDE SEQUENCE [LARGE SCALE GENOMIC DNA]</scope>
    <source>
        <strain evidence="2">wild</strain>
    </source>
</reference>
<accession>A0A6J8DU19</accession>
<evidence type="ECO:0000313" key="2">
    <source>
        <dbReference type="Proteomes" id="UP000507470"/>
    </source>
</evidence>
<proteinExistence type="predicted"/>
<dbReference type="AlphaFoldDB" id="A0A6J8DU19"/>
<dbReference type="Proteomes" id="UP000507470">
    <property type="component" value="Unassembled WGS sequence"/>
</dbReference>
<protein>
    <submittedName>
        <fullName evidence="1">Uncharacterized protein</fullName>
    </submittedName>
</protein>
<keyword evidence="2" id="KW-1185">Reference proteome</keyword>
<sequence>MTKLILQKVDAKIDQLDREQMPVQSTITCNTTLNSSNDETYTKRQIYTSTDTLSYSGTNPLVMNATHQPPKYHHHVSQPAQSQYQTRAPVELRKIKWSTVGVNLYKKIVSKSLAEISTEIQTGHEQTENMTQVNNVMKNAVIESAPRPKAHKRKKNEII</sequence>
<evidence type="ECO:0000313" key="1">
    <source>
        <dbReference type="EMBL" id="CAC5410764.1"/>
    </source>
</evidence>